<evidence type="ECO:0000313" key="2">
    <source>
        <dbReference type="EMBL" id="KAK8068706.1"/>
    </source>
</evidence>
<evidence type="ECO:0000313" key="3">
    <source>
        <dbReference type="Proteomes" id="UP001480595"/>
    </source>
</evidence>
<dbReference type="InterPro" id="IPR055560">
    <property type="entry name" value="DUF7136"/>
</dbReference>
<proteinExistence type="predicted"/>
<dbReference type="Pfam" id="PF23584">
    <property type="entry name" value="DUF7136"/>
    <property type="match status" value="1"/>
</dbReference>
<organism evidence="2 3">
    <name type="scientific">Apiospora phragmitis</name>
    <dbReference type="NCBI Taxonomy" id="2905665"/>
    <lineage>
        <taxon>Eukaryota</taxon>
        <taxon>Fungi</taxon>
        <taxon>Dikarya</taxon>
        <taxon>Ascomycota</taxon>
        <taxon>Pezizomycotina</taxon>
        <taxon>Sordariomycetes</taxon>
        <taxon>Xylariomycetidae</taxon>
        <taxon>Amphisphaeriales</taxon>
        <taxon>Apiosporaceae</taxon>
        <taxon>Apiospora</taxon>
    </lineage>
</organism>
<dbReference type="EMBL" id="JAQQWL010000006">
    <property type="protein sequence ID" value="KAK8068706.1"/>
    <property type="molecule type" value="Genomic_DNA"/>
</dbReference>
<reference evidence="2 3" key="1">
    <citation type="submission" date="2023-01" db="EMBL/GenBank/DDBJ databases">
        <title>Analysis of 21 Apiospora genomes using comparative genomics revels a genus with tremendous synthesis potential of carbohydrate active enzymes and secondary metabolites.</title>
        <authorList>
            <person name="Sorensen T."/>
        </authorList>
    </citation>
    <scope>NUCLEOTIDE SEQUENCE [LARGE SCALE GENOMIC DNA]</scope>
    <source>
        <strain evidence="2 3">CBS 135458</strain>
    </source>
</reference>
<feature type="domain" description="DUF7136" evidence="1">
    <location>
        <begin position="144"/>
        <end position="210"/>
    </location>
</feature>
<comment type="caution">
    <text evidence="2">The sequence shown here is derived from an EMBL/GenBank/DDBJ whole genome shotgun (WGS) entry which is preliminary data.</text>
</comment>
<dbReference type="GeneID" id="92089794"/>
<accession>A0ABR1VEG7</accession>
<protein>
    <recommendedName>
        <fullName evidence="1">DUF7136 domain-containing protein</fullName>
    </recommendedName>
</protein>
<sequence>MRPIAPKAAVSHGEVTMALTGLVLLKIGKRVTGKKQKDGLGGSLQTFLQHPDRRLSTDGGPQQPCTNRISVWDAAPSVSEELPRPHAGARRPSHLAHFQPSATNPVLFPFLSPYYSNLVFRERPVSLCFAWRHSRCSSPPGLVGTYAMRWTFDYAHCTEDTVIWHTYANSTQWTIEDSAQDVNLVAATANKECSEKQGVVINVTDTLEAKGIWSS</sequence>
<name>A0ABR1VEG7_9PEZI</name>
<dbReference type="RefSeq" id="XP_066716000.1">
    <property type="nucleotide sequence ID" value="XM_066856731.1"/>
</dbReference>
<dbReference type="Proteomes" id="UP001480595">
    <property type="component" value="Unassembled WGS sequence"/>
</dbReference>
<evidence type="ECO:0000259" key="1">
    <source>
        <dbReference type="Pfam" id="PF23584"/>
    </source>
</evidence>
<gene>
    <name evidence="2" type="ORF">PG994_005322</name>
</gene>
<keyword evidence="3" id="KW-1185">Reference proteome</keyword>